<protein>
    <submittedName>
        <fullName evidence="1">Uncharacterized protein</fullName>
    </submittedName>
</protein>
<dbReference type="HOGENOM" id="CLU_3435087_0_0_1"/>
<gene>
    <name evidence="1" type="ORF">S7711_10301</name>
</gene>
<organism evidence="1 2">
    <name type="scientific">Stachybotrys chartarum (strain CBS 109288 / IBT 7711)</name>
    <name type="common">Toxic black mold</name>
    <name type="synonym">Stilbospora chartarum</name>
    <dbReference type="NCBI Taxonomy" id="1280523"/>
    <lineage>
        <taxon>Eukaryota</taxon>
        <taxon>Fungi</taxon>
        <taxon>Dikarya</taxon>
        <taxon>Ascomycota</taxon>
        <taxon>Pezizomycotina</taxon>
        <taxon>Sordariomycetes</taxon>
        <taxon>Hypocreomycetidae</taxon>
        <taxon>Hypocreales</taxon>
        <taxon>Stachybotryaceae</taxon>
        <taxon>Stachybotrys</taxon>
    </lineage>
</organism>
<sequence length="14" mass="1649">MDKTNSPIQLEFLL</sequence>
<dbReference type="EMBL" id="KL649601">
    <property type="protein sequence ID" value="KEY63938.1"/>
    <property type="molecule type" value="Genomic_DNA"/>
</dbReference>
<dbReference type="Proteomes" id="UP000028045">
    <property type="component" value="Unassembled WGS sequence"/>
</dbReference>
<evidence type="ECO:0000313" key="1">
    <source>
        <dbReference type="EMBL" id="KEY63938.1"/>
    </source>
</evidence>
<reference evidence="1 2" key="1">
    <citation type="journal article" date="2014" name="BMC Genomics">
        <title>Comparative genome sequencing reveals chemotype-specific gene clusters in the toxigenic black mold Stachybotrys.</title>
        <authorList>
            <person name="Semeiks J."/>
            <person name="Borek D."/>
            <person name="Otwinowski Z."/>
            <person name="Grishin N.V."/>
        </authorList>
    </citation>
    <scope>NUCLEOTIDE SEQUENCE [LARGE SCALE GENOMIC DNA]</scope>
    <source>
        <strain evidence="2">CBS 109288 / IBT 7711</strain>
    </source>
</reference>
<evidence type="ECO:0000313" key="2">
    <source>
        <dbReference type="Proteomes" id="UP000028045"/>
    </source>
</evidence>
<accession>A0A084AF59</accession>
<name>A0A084AF59_STACB</name>
<proteinExistence type="predicted"/>
<keyword evidence="2" id="KW-1185">Reference proteome</keyword>